<dbReference type="Proteomes" id="UP001209878">
    <property type="component" value="Unassembled WGS sequence"/>
</dbReference>
<dbReference type="InterPro" id="IPR005719">
    <property type="entry name" value="Dihydroorotate_DH_2"/>
</dbReference>
<keyword evidence="14" id="KW-0472">Membrane</keyword>
<dbReference type="Pfam" id="PF01180">
    <property type="entry name" value="DHO_dh"/>
    <property type="match status" value="1"/>
</dbReference>
<evidence type="ECO:0000256" key="11">
    <source>
        <dbReference type="ARBA" id="ARBA00022989"/>
    </source>
</evidence>
<dbReference type="PANTHER" id="PTHR48109:SF4">
    <property type="entry name" value="DIHYDROOROTATE DEHYDROGENASE (QUINONE), MITOCHONDRIAL"/>
    <property type="match status" value="1"/>
</dbReference>
<evidence type="ECO:0000256" key="2">
    <source>
        <dbReference type="ARBA" id="ARBA00005161"/>
    </source>
</evidence>
<dbReference type="InterPro" id="IPR013785">
    <property type="entry name" value="Aldolase_TIM"/>
</dbReference>
<protein>
    <recommendedName>
        <fullName evidence="5 16">Dihydroorotate dehydrogenase (quinone), mitochondrial</fullName>
        <shortName evidence="16">DHOdehase</shortName>
        <ecNumber evidence="4 16">1.3.5.2</ecNumber>
    </recommendedName>
</protein>
<dbReference type="CDD" id="cd04738">
    <property type="entry name" value="DHOD_2_like"/>
    <property type="match status" value="1"/>
</dbReference>
<comment type="pathway">
    <text evidence="2 16">Pyrimidine metabolism; UMP biosynthesis via de novo pathway; orotate from (S)-dihydroorotate (quinone route): step 1/1.</text>
</comment>
<proteinExistence type="inferred from homology"/>
<dbReference type="InterPro" id="IPR005720">
    <property type="entry name" value="Dihydroorotate_DH_cat"/>
</dbReference>
<dbReference type="PROSITE" id="PS00912">
    <property type="entry name" value="DHODEHASE_2"/>
    <property type="match status" value="1"/>
</dbReference>
<evidence type="ECO:0000313" key="19">
    <source>
        <dbReference type="Proteomes" id="UP001209878"/>
    </source>
</evidence>
<keyword evidence="6 16" id="KW-0285">Flavoprotein</keyword>
<keyword evidence="13 16" id="KW-0496">Mitochondrion</keyword>
<dbReference type="InterPro" id="IPR001295">
    <property type="entry name" value="Dihydroorotate_DH_CS"/>
</dbReference>
<dbReference type="NCBIfam" id="TIGR01036">
    <property type="entry name" value="pyrD_sub2"/>
    <property type="match status" value="1"/>
</dbReference>
<dbReference type="EMBL" id="JAODUO010000388">
    <property type="protein sequence ID" value="KAK2181609.1"/>
    <property type="molecule type" value="Genomic_DNA"/>
</dbReference>
<dbReference type="InterPro" id="IPR050074">
    <property type="entry name" value="DHO_dehydrogenase"/>
</dbReference>
<dbReference type="GO" id="GO:0005743">
    <property type="term" value="C:mitochondrial inner membrane"/>
    <property type="evidence" value="ECO:0007669"/>
    <property type="project" value="UniProtKB-SubCell"/>
</dbReference>
<dbReference type="PROSITE" id="PS00911">
    <property type="entry name" value="DHODEHASE_1"/>
    <property type="match status" value="1"/>
</dbReference>
<keyword evidence="8" id="KW-0812">Transmembrane</keyword>
<feature type="domain" description="Dihydroorotate dehydrogenase catalytic" evidence="17">
    <location>
        <begin position="77"/>
        <end position="403"/>
    </location>
</feature>
<dbReference type="GO" id="GO:0006207">
    <property type="term" value="P:'de novo' pyrimidine nucleobase biosynthetic process"/>
    <property type="evidence" value="ECO:0007669"/>
    <property type="project" value="InterPro"/>
</dbReference>
<keyword evidence="9 16" id="KW-0999">Mitochondrion inner membrane</keyword>
<organism evidence="18 19">
    <name type="scientific">Ridgeia piscesae</name>
    <name type="common">Tubeworm</name>
    <dbReference type="NCBI Taxonomy" id="27915"/>
    <lineage>
        <taxon>Eukaryota</taxon>
        <taxon>Metazoa</taxon>
        <taxon>Spiralia</taxon>
        <taxon>Lophotrochozoa</taxon>
        <taxon>Annelida</taxon>
        <taxon>Polychaeta</taxon>
        <taxon>Sedentaria</taxon>
        <taxon>Canalipalpata</taxon>
        <taxon>Sabellida</taxon>
        <taxon>Siboglinidae</taxon>
        <taxon>Ridgeia</taxon>
    </lineage>
</organism>
<keyword evidence="19" id="KW-1185">Reference proteome</keyword>
<comment type="cofactor">
    <cofactor evidence="16">
        <name>FMN</name>
        <dbReference type="ChEBI" id="CHEBI:58210"/>
    </cofactor>
    <text evidence="16">Binds 1 FMN per subunit.</text>
</comment>
<evidence type="ECO:0000256" key="5">
    <source>
        <dbReference type="ARBA" id="ARBA00017599"/>
    </source>
</evidence>
<dbReference type="PANTHER" id="PTHR48109">
    <property type="entry name" value="DIHYDROOROTATE DEHYDROGENASE (QUINONE), MITOCHONDRIAL-RELATED"/>
    <property type="match status" value="1"/>
</dbReference>
<reference evidence="18" key="1">
    <citation type="journal article" date="2023" name="Mol. Biol. Evol.">
        <title>Third-Generation Sequencing Reveals the Adaptive Role of the Epigenome in Three Deep-Sea Polychaetes.</title>
        <authorList>
            <person name="Perez M."/>
            <person name="Aroh O."/>
            <person name="Sun Y."/>
            <person name="Lan Y."/>
            <person name="Juniper S.K."/>
            <person name="Young C.R."/>
            <person name="Angers B."/>
            <person name="Qian P.Y."/>
        </authorList>
    </citation>
    <scope>NUCLEOTIDE SEQUENCE</scope>
    <source>
        <strain evidence="18">R07B-5</strain>
    </source>
</reference>
<keyword evidence="11" id="KW-1133">Transmembrane helix</keyword>
<dbReference type="AlphaFoldDB" id="A0AAD9L1F6"/>
<dbReference type="SUPFAM" id="SSF51395">
    <property type="entry name" value="FMN-linked oxidoreductases"/>
    <property type="match status" value="1"/>
</dbReference>
<gene>
    <name evidence="18" type="ORF">NP493_389g02010</name>
</gene>
<dbReference type="Gene3D" id="3.20.20.70">
    <property type="entry name" value="Aldolase class I"/>
    <property type="match status" value="1"/>
</dbReference>
<sequence length="429" mass="46399">MGGLSRAQKIKSGLQIVIGGHLVAAGIATYIGNEKWYQHVVMPTLRLLQPETAHSLAVKCAKHGIIPQMKTVQYESLKTTVWGKQFENPIGLAAGFDKNGEAVDGMLKMGFGFVEVGSITPQPQPGNPKPRMFRLTQDQAIINRCGFNSDGHDTVYDRLRTRLIPWLGPVVPDDRNMLNENLWSPDRPTIQGKHVPAPGIVGVNLGKNKDTKDAAVDYIAGVKKFGELADYLVINVSSPNTPGLRALQGKEQLTKLIDQVLAERAKLSRKIKPPLLVKISPDLTEQDKADVAFVVGRYKGGVEGLIVSNTTVARSPSLKSRWKGEEGGLSGAPLKEKSTQTIRDMYRLTQGRIPIIGVGGISTGQDAYEKFRAGASLIQVYSALSFAGPPLLPKMKAELAEILEKEGITSISEVVGADLKTESNHAVAA</sequence>
<evidence type="ECO:0000259" key="17">
    <source>
        <dbReference type="Pfam" id="PF01180"/>
    </source>
</evidence>
<evidence type="ECO:0000256" key="15">
    <source>
        <dbReference type="ARBA" id="ARBA00048639"/>
    </source>
</evidence>
<evidence type="ECO:0000256" key="10">
    <source>
        <dbReference type="ARBA" id="ARBA00022946"/>
    </source>
</evidence>
<comment type="catalytic activity">
    <reaction evidence="15 16">
        <text>(S)-dihydroorotate + a quinone = orotate + a quinol</text>
        <dbReference type="Rhea" id="RHEA:30187"/>
        <dbReference type="ChEBI" id="CHEBI:24646"/>
        <dbReference type="ChEBI" id="CHEBI:30839"/>
        <dbReference type="ChEBI" id="CHEBI:30864"/>
        <dbReference type="ChEBI" id="CHEBI:132124"/>
        <dbReference type="EC" id="1.3.5.2"/>
    </reaction>
</comment>
<name>A0AAD9L1F6_RIDPI</name>
<evidence type="ECO:0000256" key="1">
    <source>
        <dbReference type="ARBA" id="ARBA00004434"/>
    </source>
</evidence>
<keyword evidence="10" id="KW-0809">Transit peptide</keyword>
<dbReference type="GO" id="GO:0009220">
    <property type="term" value="P:pyrimidine ribonucleotide biosynthetic process"/>
    <property type="evidence" value="ECO:0007669"/>
    <property type="project" value="TreeGrafter"/>
</dbReference>
<comment type="similarity">
    <text evidence="3 16">Belongs to the dihydroorotate dehydrogenase family. Type 2 subfamily.</text>
</comment>
<evidence type="ECO:0000256" key="4">
    <source>
        <dbReference type="ARBA" id="ARBA00012791"/>
    </source>
</evidence>
<evidence type="ECO:0000256" key="12">
    <source>
        <dbReference type="ARBA" id="ARBA00023002"/>
    </source>
</evidence>
<evidence type="ECO:0000256" key="13">
    <source>
        <dbReference type="ARBA" id="ARBA00023128"/>
    </source>
</evidence>
<evidence type="ECO:0000256" key="7">
    <source>
        <dbReference type="ARBA" id="ARBA00022643"/>
    </source>
</evidence>
<evidence type="ECO:0000256" key="8">
    <source>
        <dbReference type="ARBA" id="ARBA00022692"/>
    </source>
</evidence>
<dbReference type="FunFam" id="3.20.20.70:FF:000066">
    <property type="entry name" value="Dihydroorotate dehydrogenase (quinone), mitochondrial"/>
    <property type="match status" value="1"/>
</dbReference>
<evidence type="ECO:0000256" key="14">
    <source>
        <dbReference type="ARBA" id="ARBA00023136"/>
    </source>
</evidence>
<evidence type="ECO:0000256" key="9">
    <source>
        <dbReference type="ARBA" id="ARBA00022792"/>
    </source>
</evidence>
<comment type="subcellular location">
    <subcellularLocation>
        <location evidence="1 16">Mitochondrion inner membrane</location>
        <topology evidence="1 16">Single-pass membrane protein</topology>
    </subcellularLocation>
</comment>
<comment type="caution">
    <text evidence="18">The sequence shown here is derived from an EMBL/GenBank/DDBJ whole genome shotgun (WGS) entry which is preliminary data.</text>
</comment>
<evidence type="ECO:0000256" key="3">
    <source>
        <dbReference type="ARBA" id="ARBA00005359"/>
    </source>
</evidence>
<evidence type="ECO:0000256" key="16">
    <source>
        <dbReference type="RuleBase" id="RU361255"/>
    </source>
</evidence>
<keyword evidence="12 16" id="KW-0560">Oxidoreductase</keyword>
<accession>A0AAD9L1F6</accession>
<evidence type="ECO:0000256" key="6">
    <source>
        <dbReference type="ARBA" id="ARBA00022630"/>
    </source>
</evidence>
<keyword evidence="7 16" id="KW-0288">FMN</keyword>
<evidence type="ECO:0000313" key="18">
    <source>
        <dbReference type="EMBL" id="KAK2181609.1"/>
    </source>
</evidence>
<dbReference type="GO" id="GO:0106430">
    <property type="term" value="F:dihydroorotate dehydrogenase (quinone) activity"/>
    <property type="evidence" value="ECO:0007669"/>
    <property type="project" value="UniProtKB-EC"/>
</dbReference>
<dbReference type="EC" id="1.3.5.2" evidence="4 16"/>